<dbReference type="RefSeq" id="WP_285933384.1">
    <property type="nucleotide sequence ID" value="NZ_JASTZU010000053.1"/>
</dbReference>
<comment type="caution">
    <text evidence="2">The sequence shown here is derived from an EMBL/GenBank/DDBJ whole genome shotgun (WGS) entry which is preliminary data.</text>
</comment>
<feature type="compositionally biased region" description="Low complexity" evidence="1">
    <location>
        <begin position="37"/>
        <end position="46"/>
    </location>
</feature>
<name>A0ABT7LBZ0_9BACI</name>
<gene>
    <name evidence="2" type="ORF">QQS35_16775</name>
</gene>
<evidence type="ECO:0000256" key="1">
    <source>
        <dbReference type="SAM" id="MobiDB-lite"/>
    </source>
</evidence>
<evidence type="ECO:0000313" key="2">
    <source>
        <dbReference type="EMBL" id="MDL4842095.1"/>
    </source>
</evidence>
<reference evidence="2 3" key="1">
    <citation type="submission" date="2023-06" db="EMBL/GenBank/DDBJ databases">
        <title>Aquibacillus rhizosphaerae LR5S19.</title>
        <authorList>
            <person name="Sun J.-Q."/>
        </authorList>
    </citation>
    <scope>NUCLEOTIDE SEQUENCE [LARGE SCALE GENOMIC DNA]</scope>
    <source>
        <strain evidence="2 3">LR5S19</strain>
    </source>
</reference>
<proteinExistence type="predicted"/>
<organism evidence="2 3">
    <name type="scientific">Aquibacillus rhizosphaerae</name>
    <dbReference type="NCBI Taxonomy" id="3051431"/>
    <lineage>
        <taxon>Bacteria</taxon>
        <taxon>Bacillati</taxon>
        <taxon>Bacillota</taxon>
        <taxon>Bacilli</taxon>
        <taxon>Bacillales</taxon>
        <taxon>Bacillaceae</taxon>
        <taxon>Aquibacillus</taxon>
    </lineage>
</organism>
<protein>
    <recommendedName>
        <fullName evidence="4">YtzI protein</fullName>
    </recommendedName>
</protein>
<accession>A0ABT7LBZ0</accession>
<feature type="region of interest" description="Disordered" evidence="1">
    <location>
        <begin position="28"/>
        <end position="65"/>
    </location>
</feature>
<evidence type="ECO:0008006" key="4">
    <source>
        <dbReference type="Google" id="ProtNLM"/>
    </source>
</evidence>
<keyword evidence="3" id="KW-1185">Reference proteome</keyword>
<dbReference type="Proteomes" id="UP001235343">
    <property type="component" value="Unassembled WGS sequence"/>
</dbReference>
<evidence type="ECO:0000313" key="3">
    <source>
        <dbReference type="Proteomes" id="UP001235343"/>
    </source>
</evidence>
<sequence length="65" mass="6795">MVVVIFISVCVIIGILIKSVSGSGNNYQSGDIHSHNHNSSNNSYHSLSDDNHDFFDGGDGGGGSD</sequence>
<dbReference type="EMBL" id="JASTZU010000053">
    <property type="protein sequence ID" value="MDL4842095.1"/>
    <property type="molecule type" value="Genomic_DNA"/>
</dbReference>